<feature type="domain" description="Desmoplakin SH3" evidence="5">
    <location>
        <begin position="172"/>
        <end position="273"/>
    </location>
</feature>
<dbReference type="AlphaFoldDB" id="A0A0N8JXL3"/>
<accession>A0A0N8JXL3</accession>
<name>A0A0N8JXL3_SCLFO</name>
<dbReference type="GO" id="GO:0043588">
    <property type="term" value="P:skin development"/>
    <property type="evidence" value="ECO:0007669"/>
    <property type="project" value="TreeGrafter"/>
</dbReference>
<dbReference type="EMBL" id="JARO02007347">
    <property type="protein sequence ID" value="KPP64057.1"/>
    <property type="molecule type" value="Genomic_DNA"/>
</dbReference>
<dbReference type="Proteomes" id="UP000034805">
    <property type="component" value="Unassembled WGS sequence"/>
</dbReference>
<evidence type="ECO:0000256" key="2">
    <source>
        <dbReference type="ARBA" id="ARBA00022553"/>
    </source>
</evidence>
<gene>
    <name evidence="6" type="ORF">Z043_117637</name>
</gene>
<dbReference type="GO" id="GO:0005882">
    <property type="term" value="C:intermediate filament"/>
    <property type="evidence" value="ECO:0007669"/>
    <property type="project" value="TreeGrafter"/>
</dbReference>
<dbReference type="GO" id="GO:0098609">
    <property type="term" value="P:cell-cell adhesion"/>
    <property type="evidence" value="ECO:0007669"/>
    <property type="project" value="TreeGrafter"/>
</dbReference>
<feature type="coiled-coil region" evidence="4">
    <location>
        <begin position="135"/>
        <end position="165"/>
    </location>
</feature>
<reference evidence="6 7" key="1">
    <citation type="submission" date="2015-08" db="EMBL/GenBank/DDBJ databases">
        <title>The genome of the Asian arowana (Scleropages formosus).</title>
        <authorList>
            <person name="Tan M.H."/>
            <person name="Gan H.M."/>
            <person name="Croft L.J."/>
            <person name="Austin C.M."/>
        </authorList>
    </citation>
    <scope>NUCLEOTIDE SEQUENCE [LARGE SCALE GENOMIC DNA]</scope>
    <source>
        <strain evidence="6">Aro1</strain>
    </source>
</reference>
<proteinExistence type="inferred from homology"/>
<dbReference type="Pfam" id="PF17902">
    <property type="entry name" value="SH3_10"/>
    <property type="match status" value="1"/>
</dbReference>
<evidence type="ECO:0000256" key="4">
    <source>
        <dbReference type="SAM" id="Coils"/>
    </source>
</evidence>
<dbReference type="Gene3D" id="2.30.30.40">
    <property type="entry name" value="SH3 Domains"/>
    <property type="match status" value="1"/>
</dbReference>
<evidence type="ECO:0000256" key="1">
    <source>
        <dbReference type="ARBA" id="ARBA00009109"/>
    </source>
</evidence>
<dbReference type="GO" id="GO:0005198">
    <property type="term" value="F:structural molecule activity"/>
    <property type="evidence" value="ECO:0007669"/>
    <property type="project" value="TreeGrafter"/>
</dbReference>
<evidence type="ECO:0000259" key="5">
    <source>
        <dbReference type="Pfam" id="PF17902"/>
    </source>
</evidence>
<dbReference type="GO" id="GO:0014704">
    <property type="term" value="C:intercalated disc"/>
    <property type="evidence" value="ECO:0007669"/>
    <property type="project" value="TreeGrafter"/>
</dbReference>
<sequence length="285" mass="33350">MSFSRLHRLRELQSIIEEISKEIMWVNEREEKELVFDWGDKNIDIYIPQKQESYSRLMRDLEEKEKDLNKLQQKVDNLLKNNHPASDKIGVRNSDAVSSFWVMQFFKEANEISLKLEKDRENIHKQFTCDKNTPLEKLFDLLKNLEKEKQRLMEHRMQVQQLVNKSKSIVRLKPRNPEERTTGAVLVQALCDFRQDQSKRYNKVNMCCKPQEGRMVSSKLKSLMLFLVIFDVQTVIHKDNNGILKDNSQRSKWLVAGPGGLDMLIPSVCLLIPPPNNLSINLAKA</sequence>
<dbReference type="GO" id="GO:0005737">
    <property type="term" value="C:cytoplasm"/>
    <property type="evidence" value="ECO:0007669"/>
    <property type="project" value="TreeGrafter"/>
</dbReference>
<keyword evidence="4" id="KW-0175">Coiled coil</keyword>
<organism evidence="6 7">
    <name type="scientific">Scleropages formosus</name>
    <name type="common">Asian bonytongue</name>
    <name type="synonym">Osteoglossum formosum</name>
    <dbReference type="NCBI Taxonomy" id="113540"/>
    <lineage>
        <taxon>Eukaryota</taxon>
        <taxon>Metazoa</taxon>
        <taxon>Chordata</taxon>
        <taxon>Craniata</taxon>
        <taxon>Vertebrata</taxon>
        <taxon>Euteleostomi</taxon>
        <taxon>Actinopterygii</taxon>
        <taxon>Neopterygii</taxon>
        <taxon>Teleostei</taxon>
        <taxon>Osteoglossocephala</taxon>
        <taxon>Osteoglossomorpha</taxon>
        <taxon>Osteoglossiformes</taxon>
        <taxon>Osteoglossidae</taxon>
        <taxon>Scleropages</taxon>
    </lineage>
</organism>
<dbReference type="InterPro" id="IPR043197">
    <property type="entry name" value="Plakin"/>
</dbReference>
<evidence type="ECO:0000256" key="3">
    <source>
        <dbReference type="ARBA" id="ARBA00022737"/>
    </source>
</evidence>
<dbReference type="PANTHER" id="PTHR23169">
    <property type="entry name" value="ENVOPLAKIN"/>
    <property type="match status" value="1"/>
</dbReference>
<protein>
    <recommendedName>
        <fullName evidence="5">Desmoplakin SH3 domain-containing protein</fullName>
    </recommendedName>
</protein>
<dbReference type="GO" id="GO:0005886">
    <property type="term" value="C:plasma membrane"/>
    <property type="evidence" value="ECO:0007669"/>
    <property type="project" value="TreeGrafter"/>
</dbReference>
<dbReference type="SUPFAM" id="SSF46966">
    <property type="entry name" value="Spectrin repeat"/>
    <property type="match status" value="1"/>
</dbReference>
<feature type="coiled-coil region" evidence="4">
    <location>
        <begin position="47"/>
        <end position="81"/>
    </location>
</feature>
<dbReference type="InterPro" id="IPR041615">
    <property type="entry name" value="Desmoplakin_SH3"/>
</dbReference>
<evidence type="ECO:0000313" key="6">
    <source>
        <dbReference type="EMBL" id="KPP64057.1"/>
    </source>
</evidence>
<dbReference type="PANTHER" id="PTHR23169:SF26">
    <property type="entry name" value="DESMOPLAKIN"/>
    <property type="match status" value="1"/>
</dbReference>
<dbReference type="GO" id="GO:0045104">
    <property type="term" value="P:intermediate filament cytoskeleton organization"/>
    <property type="evidence" value="ECO:0007669"/>
    <property type="project" value="InterPro"/>
</dbReference>
<keyword evidence="3" id="KW-0677">Repeat</keyword>
<dbReference type="GO" id="GO:0042060">
    <property type="term" value="P:wound healing"/>
    <property type="evidence" value="ECO:0007669"/>
    <property type="project" value="TreeGrafter"/>
</dbReference>
<dbReference type="Pfam" id="PF21019">
    <property type="entry name" value="Spectrin_3"/>
    <property type="match status" value="1"/>
</dbReference>
<dbReference type="Gene3D" id="1.20.58.60">
    <property type="match status" value="2"/>
</dbReference>
<keyword evidence="2" id="KW-0597">Phosphoprotein</keyword>
<comment type="similarity">
    <text evidence="1">Belongs to the plakin or cytolinker family.</text>
</comment>
<evidence type="ECO:0000313" key="7">
    <source>
        <dbReference type="Proteomes" id="UP000034805"/>
    </source>
</evidence>
<comment type="caution">
    <text evidence="6">The sequence shown here is derived from an EMBL/GenBank/DDBJ whole genome shotgun (WGS) entry which is preliminary data.</text>
</comment>